<keyword evidence="5" id="KW-1185">Reference proteome</keyword>
<name>A0ABV6M928_9ACTN</name>
<evidence type="ECO:0000256" key="3">
    <source>
        <dbReference type="SAM" id="SignalP"/>
    </source>
</evidence>
<organism evidence="4 5">
    <name type="scientific">Phytohabitans kaempferiae</name>
    <dbReference type="NCBI Taxonomy" id="1620943"/>
    <lineage>
        <taxon>Bacteria</taxon>
        <taxon>Bacillati</taxon>
        <taxon>Actinomycetota</taxon>
        <taxon>Actinomycetes</taxon>
        <taxon>Micromonosporales</taxon>
        <taxon>Micromonosporaceae</taxon>
    </lineage>
</organism>
<evidence type="ECO:0000313" key="4">
    <source>
        <dbReference type="EMBL" id="MFC0531151.1"/>
    </source>
</evidence>
<dbReference type="EMBL" id="JBHLUH010000056">
    <property type="protein sequence ID" value="MFC0531151.1"/>
    <property type="molecule type" value="Genomic_DNA"/>
</dbReference>
<feature type="compositionally biased region" description="Low complexity" evidence="1">
    <location>
        <begin position="385"/>
        <end position="397"/>
    </location>
</feature>
<keyword evidence="2" id="KW-0812">Transmembrane</keyword>
<evidence type="ECO:0000313" key="5">
    <source>
        <dbReference type="Proteomes" id="UP001589867"/>
    </source>
</evidence>
<feature type="region of interest" description="Disordered" evidence="1">
    <location>
        <begin position="363"/>
        <end position="510"/>
    </location>
</feature>
<feature type="compositionally biased region" description="Gly residues" evidence="1">
    <location>
        <begin position="489"/>
        <end position="502"/>
    </location>
</feature>
<feature type="compositionally biased region" description="Gly residues" evidence="1">
    <location>
        <begin position="443"/>
        <end position="474"/>
    </location>
</feature>
<gene>
    <name evidence="4" type="ORF">ACFFIA_26265</name>
</gene>
<keyword evidence="2" id="KW-0472">Membrane</keyword>
<dbReference type="SUPFAM" id="SSF75011">
    <property type="entry name" value="3-carboxy-cis,cis-mucoante lactonizing enzyme"/>
    <property type="match status" value="1"/>
</dbReference>
<feature type="signal peptide" evidence="3">
    <location>
        <begin position="1"/>
        <end position="27"/>
    </location>
</feature>
<feature type="compositionally biased region" description="Basic and acidic residues" evidence="1">
    <location>
        <begin position="408"/>
        <end position="427"/>
    </location>
</feature>
<proteinExistence type="predicted"/>
<reference evidence="4 5" key="1">
    <citation type="submission" date="2024-09" db="EMBL/GenBank/DDBJ databases">
        <authorList>
            <person name="Sun Q."/>
            <person name="Mori K."/>
        </authorList>
    </citation>
    <scope>NUCLEOTIDE SEQUENCE [LARGE SCALE GENOMIC DNA]</scope>
    <source>
        <strain evidence="4 5">TBRC 3947</strain>
    </source>
</reference>
<keyword evidence="2" id="KW-1133">Transmembrane helix</keyword>
<protein>
    <recommendedName>
        <fullName evidence="6">Lipoprotein</fullName>
    </recommendedName>
</protein>
<sequence>MRRLVSSVVVALGLVGAGLALPAPALAAGKKVCTISDSRLDEISGLVATSSGYIAINDSSNSSNRKRVFYLDNQCEVTKNVQYSGDGPRDTEDMAVSPDGKTLWIADIGDNPDSRERRRSVALWTMPIDGGSRPTIHRLSYPDGKQRDAEALLIGSDNAPIIITKTTSKAELYSPAAEMRANNETPVPLKKVGEVTLPKTETDNPFGAVGRLTVTGAARAPDGSRVVLRTYADAFEYDVPDGDVVKALTTGEPRSTPLDSDLFGEAITYSPDGKTFVTASDLGNLGDDASNDLMRYTPSAEKPKEPVTADVPGGTASGAGGGSWTDDLTIRDITYMIGAIGVVGAILVGAGIFGIMRARRRTSGAPASLKLPPDEPSGPIRARQSAPGVAAVASASVDNGPGGYDEAGWDRRPGGYDEGYRSGRPDDDYQPAGTTYGSTRPPSGGGSVYGGGSGGGGSVYGGGGGGGNVYGGGQSRPPQESPPVVGGTYSSGGVYGRPQGGGPYPPDDGY</sequence>
<feature type="compositionally biased region" description="Polar residues" evidence="1">
    <location>
        <begin position="432"/>
        <end position="441"/>
    </location>
</feature>
<evidence type="ECO:0008006" key="6">
    <source>
        <dbReference type="Google" id="ProtNLM"/>
    </source>
</evidence>
<dbReference type="RefSeq" id="WP_377255054.1">
    <property type="nucleotide sequence ID" value="NZ_JBHLUH010000056.1"/>
</dbReference>
<keyword evidence="3" id="KW-0732">Signal</keyword>
<comment type="caution">
    <text evidence="4">The sequence shown here is derived from an EMBL/GenBank/DDBJ whole genome shotgun (WGS) entry which is preliminary data.</text>
</comment>
<dbReference type="Proteomes" id="UP001589867">
    <property type="component" value="Unassembled WGS sequence"/>
</dbReference>
<accession>A0ABV6M928</accession>
<feature type="chain" id="PRO_5045258254" description="Lipoprotein" evidence="3">
    <location>
        <begin position="28"/>
        <end position="510"/>
    </location>
</feature>
<feature type="transmembrane region" description="Helical" evidence="2">
    <location>
        <begin position="333"/>
        <end position="355"/>
    </location>
</feature>
<evidence type="ECO:0000256" key="2">
    <source>
        <dbReference type="SAM" id="Phobius"/>
    </source>
</evidence>
<feature type="region of interest" description="Disordered" evidence="1">
    <location>
        <begin position="295"/>
        <end position="323"/>
    </location>
</feature>
<evidence type="ECO:0000256" key="1">
    <source>
        <dbReference type="SAM" id="MobiDB-lite"/>
    </source>
</evidence>